<protein>
    <recommendedName>
        <fullName evidence="7">Hydroxymethylpyrimidine/phosphomethylpyrimidine kinase</fullName>
        <ecNumber evidence="5">2.7.1.49</ecNumber>
        <ecNumber evidence="6">2.7.4.7</ecNumber>
    </recommendedName>
    <alternativeName>
        <fullName evidence="14">Hydroxymethylpyrimidine kinase</fullName>
    </alternativeName>
    <alternativeName>
        <fullName evidence="15">Hydroxymethylpyrimidine phosphate kinase</fullName>
    </alternativeName>
</protein>
<evidence type="ECO:0000256" key="10">
    <source>
        <dbReference type="ARBA" id="ARBA00022777"/>
    </source>
</evidence>
<dbReference type="KEGG" id="lpil:LIP_1381"/>
<comment type="catalytic activity">
    <reaction evidence="1">
        <text>4-amino-5-hydroxymethyl-2-methylpyrimidine + ATP = 4-amino-2-methyl-5-(phosphooxymethyl)pyrimidine + ADP + H(+)</text>
        <dbReference type="Rhea" id="RHEA:23096"/>
        <dbReference type="ChEBI" id="CHEBI:15378"/>
        <dbReference type="ChEBI" id="CHEBI:16892"/>
        <dbReference type="ChEBI" id="CHEBI:30616"/>
        <dbReference type="ChEBI" id="CHEBI:58354"/>
        <dbReference type="ChEBI" id="CHEBI:456216"/>
        <dbReference type="EC" id="2.7.1.49"/>
    </reaction>
</comment>
<dbReference type="GO" id="GO:0008972">
    <property type="term" value="F:phosphomethylpyrimidine kinase activity"/>
    <property type="evidence" value="ECO:0007669"/>
    <property type="project" value="UniProtKB-EC"/>
</dbReference>
<dbReference type="Gene3D" id="3.40.1190.20">
    <property type="match status" value="1"/>
</dbReference>
<keyword evidence="8" id="KW-0808">Transferase</keyword>
<comment type="similarity">
    <text evidence="4">Belongs to the ThiD family.</text>
</comment>
<feature type="region of interest" description="Disordered" evidence="16">
    <location>
        <begin position="264"/>
        <end position="296"/>
    </location>
</feature>
<dbReference type="PANTHER" id="PTHR20858:SF17">
    <property type="entry name" value="HYDROXYMETHYLPYRIMIDINE_PHOSPHOMETHYLPYRIMIDINE KINASE THI20-RELATED"/>
    <property type="match status" value="1"/>
</dbReference>
<dbReference type="EC" id="2.7.1.49" evidence="5"/>
<dbReference type="GO" id="GO:0005524">
    <property type="term" value="F:ATP binding"/>
    <property type="evidence" value="ECO:0007669"/>
    <property type="project" value="UniProtKB-KW"/>
</dbReference>
<dbReference type="AlphaFoldDB" id="A0A0K2SJP9"/>
<dbReference type="PANTHER" id="PTHR20858">
    <property type="entry name" value="PHOSPHOMETHYLPYRIMIDINE KINASE"/>
    <property type="match status" value="1"/>
</dbReference>
<dbReference type="NCBIfam" id="TIGR00097">
    <property type="entry name" value="HMP-P_kinase"/>
    <property type="match status" value="1"/>
</dbReference>
<evidence type="ECO:0000256" key="3">
    <source>
        <dbReference type="ARBA" id="ARBA00004769"/>
    </source>
</evidence>
<keyword evidence="19" id="KW-1185">Reference proteome</keyword>
<evidence type="ECO:0000313" key="19">
    <source>
        <dbReference type="Proteomes" id="UP000065807"/>
    </source>
</evidence>
<dbReference type="Proteomes" id="UP000065807">
    <property type="component" value="Chromosome"/>
</dbReference>
<dbReference type="STRING" id="1555112.LIP_1381"/>
<dbReference type="PATRIC" id="fig|1555112.3.peg.1421"/>
<evidence type="ECO:0000256" key="8">
    <source>
        <dbReference type="ARBA" id="ARBA00022679"/>
    </source>
</evidence>
<reference evidence="19" key="2">
    <citation type="journal article" date="2016" name="Int. J. Syst. Evol. Microbiol.">
        <title>Complete genome sequence and cell structure of Limnochorda pilosa, a Gram-negative spore-former within the phylum Firmicutes.</title>
        <authorList>
            <person name="Watanabe M."/>
            <person name="Kojima H."/>
            <person name="Fukui M."/>
        </authorList>
    </citation>
    <scope>NUCLEOTIDE SEQUENCE [LARGE SCALE GENOMIC DNA]</scope>
    <source>
        <strain evidence="19">HC45</strain>
    </source>
</reference>
<dbReference type="CDD" id="cd01169">
    <property type="entry name" value="HMPP_kinase"/>
    <property type="match status" value="1"/>
</dbReference>
<comment type="catalytic activity">
    <reaction evidence="2">
        <text>4-amino-2-methyl-5-(phosphooxymethyl)pyrimidine + ATP = 4-amino-2-methyl-5-(diphosphooxymethyl)pyrimidine + ADP</text>
        <dbReference type="Rhea" id="RHEA:19893"/>
        <dbReference type="ChEBI" id="CHEBI:30616"/>
        <dbReference type="ChEBI" id="CHEBI:57841"/>
        <dbReference type="ChEBI" id="CHEBI:58354"/>
        <dbReference type="ChEBI" id="CHEBI:456216"/>
        <dbReference type="EC" id="2.7.4.7"/>
    </reaction>
</comment>
<proteinExistence type="inferred from homology"/>
<dbReference type="GO" id="GO:0005829">
    <property type="term" value="C:cytosol"/>
    <property type="evidence" value="ECO:0007669"/>
    <property type="project" value="TreeGrafter"/>
</dbReference>
<comment type="pathway">
    <text evidence="13">Cofactor biosynthesis; thiamine diphosphate biosynthesis; 4-amino-2-methyl-5-diphosphomethylpyrimidine from 5-amino-1-(5-phospho-D-ribosyl)imidazole: step 2/3.</text>
</comment>
<evidence type="ECO:0000256" key="2">
    <source>
        <dbReference type="ARBA" id="ARBA00000565"/>
    </source>
</evidence>
<evidence type="ECO:0000256" key="12">
    <source>
        <dbReference type="ARBA" id="ARBA00022977"/>
    </source>
</evidence>
<keyword evidence="11" id="KW-0067">ATP-binding</keyword>
<organism evidence="18 19">
    <name type="scientific">Limnochorda pilosa</name>
    <dbReference type="NCBI Taxonomy" id="1555112"/>
    <lineage>
        <taxon>Bacteria</taxon>
        <taxon>Bacillati</taxon>
        <taxon>Bacillota</taxon>
        <taxon>Limnochordia</taxon>
        <taxon>Limnochordales</taxon>
        <taxon>Limnochordaceae</taxon>
        <taxon>Limnochorda</taxon>
    </lineage>
</organism>
<dbReference type="FunFam" id="3.40.1190.20:FF:000003">
    <property type="entry name" value="Phosphomethylpyrimidine kinase ThiD"/>
    <property type="match status" value="1"/>
</dbReference>
<gene>
    <name evidence="18" type="ORF">LIP_1381</name>
</gene>
<evidence type="ECO:0000256" key="9">
    <source>
        <dbReference type="ARBA" id="ARBA00022741"/>
    </source>
</evidence>
<dbReference type="EC" id="2.7.4.7" evidence="6"/>
<evidence type="ECO:0000256" key="11">
    <source>
        <dbReference type="ARBA" id="ARBA00022840"/>
    </source>
</evidence>
<dbReference type="RefSeq" id="WP_144440370.1">
    <property type="nucleotide sequence ID" value="NZ_AP014924.1"/>
</dbReference>
<evidence type="ECO:0000313" key="18">
    <source>
        <dbReference type="EMBL" id="BAS27232.1"/>
    </source>
</evidence>
<evidence type="ECO:0000256" key="4">
    <source>
        <dbReference type="ARBA" id="ARBA00009879"/>
    </source>
</evidence>
<evidence type="ECO:0000259" key="17">
    <source>
        <dbReference type="Pfam" id="PF08543"/>
    </source>
</evidence>
<reference evidence="19" key="1">
    <citation type="submission" date="2015-07" db="EMBL/GenBank/DDBJ databases">
        <title>Complete genome sequence and phylogenetic analysis of Limnochorda pilosa.</title>
        <authorList>
            <person name="Watanabe M."/>
            <person name="Kojima H."/>
            <person name="Fukui M."/>
        </authorList>
    </citation>
    <scope>NUCLEOTIDE SEQUENCE [LARGE SCALE GENOMIC DNA]</scope>
    <source>
        <strain evidence="19">HC45</strain>
    </source>
</reference>
<dbReference type="EMBL" id="AP014924">
    <property type="protein sequence ID" value="BAS27232.1"/>
    <property type="molecule type" value="Genomic_DNA"/>
</dbReference>
<dbReference type="GO" id="GO:0008902">
    <property type="term" value="F:hydroxymethylpyrimidine kinase activity"/>
    <property type="evidence" value="ECO:0007669"/>
    <property type="project" value="UniProtKB-EC"/>
</dbReference>
<feature type="domain" description="Pyridoxamine kinase/Phosphomethylpyrimidine kinase" evidence="17">
    <location>
        <begin position="28"/>
        <end position="272"/>
    </location>
</feature>
<dbReference type="InterPro" id="IPR029056">
    <property type="entry name" value="Ribokinase-like"/>
</dbReference>
<evidence type="ECO:0000256" key="14">
    <source>
        <dbReference type="ARBA" id="ARBA00042102"/>
    </source>
</evidence>
<evidence type="ECO:0000256" key="16">
    <source>
        <dbReference type="SAM" id="MobiDB-lite"/>
    </source>
</evidence>
<dbReference type="Pfam" id="PF08543">
    <property type="entry name" value="Phos_pyr_kin"/>
    <property type="match status" value="1"/>
</dbReference>
<dbReference type="InterPro" id="IPR013749">
    <property type="entry name" value="PM/HMP-P_kinase-1"/>
</dbReference>
<evidence type="ECO:0000256" key="7">
    <source>
        <dbReference type="ARBA" id="ARBA00019161"/>
    </source>
</evidence>
<keyword evidence="10 18" id="KW-0418">Kinase</keyword>
<dbReference type="OrthoDB" id="9810880at2"/>
<keyword evidence="12" id="KW-0784">Thiamine biosynthesis</keyword>
<evidence type="ECO:0000256" key="13">
    <source>
        <dbReference type="ARBA" id="ARBA00037917"/>
    </source>
</evidence>
<name>A0A0K2SJP9_LIMPI</name>
<accession>A0A0K2SJP9</accession>
<dbReference type="SUPFAM" id="SSF53613">
    <property type="entry name" value="Ribokinase-like"/>
    <property type="match status" value="1"/>
</dbReference>
<sequence>MAKDVSVPAFVGPFGDRPPIALTIAGSDSGGGAGIQADLKTFTVLGCFGTSVLTAITAQNTLGVQAAEALEPSLVLQQMRSVMSDIGADAAKTGMLANAAVVEAVAQGVRELGIRPLVIDPVMMAKGGEPLLAPEARTALVEELLPLATVITPNIPEAEALTGLRIGSLDEMREAVRRLHGLGPAWVVVKGGHRTGPEAVDVVFDGTRFHELRAPRIDSDRTHGTGCTFSSAITAYLAHGLPVLDALRRAKTFVTRAIETAPRIGGGHGPTNHLWPMGTTRLPGSAVEAKRGPAGA</sequence>
<evidence type="ECO:0000256" key="1">
    <source>
        <dbReference type="ARBA" id="ARBA00000151"/>
    </source>
</evidence>
<keyword evidence="9" id="KW-0547">Nucleotide-binding</keyword>
<evidence type="ECO:0000256" key="15">
    <source>
        <dbReference type="ARBA" id="ARBA00043176"/>
    </source>
</evidence>
<comment type="pathway">
    <text evidence="3">Cofactor biosynthesis; thiamine diphosphate biosynthesis; 4-amino-2-methyl-5-diphosphomethylpyrimidine from 5-amino-1-(5-phospho-D-ribosyl)imidazole: step 3/3.</text>
</comment>
<evidence type="ECO:0000256" key="5">
    <source>
        <dbReference type="ARBA" id="ARBA00012135"/>
    </source>
</evidence>
<dbReference type="GO" id="GO:0009228">
    <property type="term" value="P:thiamine biosynthetic process"/>
    <property type="evidence" value="ECO:0007669"/>
    <property type="project" value="UniProtKB-KW"/>
</dbReference>
<evidence type="ECO:0000256" key="6">
    <source>
        <dbReference type="ARBA" id="ARBA00012963"/>
    </source>
</evidence>
<dbReference type="InterPro" id="IPR004399">
    <property type="entry name" value="HMP/HMP-P_kinase_dom"/>
</dbReference>